<dbReference type="CDD" id="cd00609">
    <property type="entry name" value="AAT_like"/>
    <property type="match status" value="1"/>
</dbReference>
<evidence type="ECO:0000256" key="5">
    <source>
        <dbReference type="ARBA" id="ARBA00023163"/>
    </source>
</evidence>
<keyword evidence="8" id="KW-0808">Transferase</keyword>
<comment type="similarity">
    <text evidence="1">In the C-terminal section; belongs to the class-I pyridoxal-phosphate-dependent aminotransferase family.</text>
</comment>
<name>A0A7W7H0R9_9ACTN</name>
<dbReference type="EMBL" id="JACHNB010000001">
    <property type="protein sequence ID" value="MBB4741876.1"/>
    <property type="molecule type" value="Genomic_DNA"/>
</dbReference>
<organism evidence="8 9">
    <name type="scientific">Actinoplanes octamycinicus</name>
    <dbReference type="NCBI Taxonomy" id="135948"/>
    <lineage>
        <taxon>Bacteria</taxon>
        <taxon>Bacillati</taxon>
        <taxon>Actinomycetota</taxon>
        <taxon>Actinomycetes</taxon>
        <taxon>Micromonosporales</taxon>
        <taxon>Micromonosporaceae</taxon>
        <taxon>Actinoplanes</taxon>
    </lineage>
</organism>
<feature type="domain" description="HTH gntR-type" evidence="7">
    <location>
        <begin position="21"/>
        <end position="89"/>
    </location>
</feature>
<sequence length="478" mass="51075">MAADRTNRATALLIELPEDSRPMHERLTGAIRTAIARGRLTPGHLLPSSRTLAAELGCSRWVVNEAYVQLAAEGHLETRQGSGTRVTACATARTEPSRAESGDPEPPASHVDLRPGAPDVSGFPAAAWLRSLHHVLTDPAWSPPVFPPPAGAPRLRQTVAAYLRRARGIAVDSDDVIITCGTSHGMAAVARTLTPAGPGVAVEDPGWFRLREVAAAAGLRIEPVTVDAEGIDVEAVRRAEVAAVICAPAHQFPTGALLSPRRRRALLTWALETSAIVVEDDYDAEFRYDGRPVGALAGLSRDHVVHLGSASKTLHTGLRLGWLVPPPARRRALLAAVETAGAGPSILDQLTFAHFVETGAYDRHLRHTRKAYRLRRDALVTALQRHKVTGRLGAVQGIAAGLHLTLPLPPRADEHAVVSRLAGLGVTAIPLSRYTIRPQPPALVLGYGRLPPSRAEWVAMRIAEALRPSARPHQLSGG</sequence>
<evidence type="ECO:0000256" key="2">
    <source>
        <dbReference type="ARBA" id="ARBA00022898"/>
    </source>
</evidence>
<dbReference type="Proteomes" id="UP000546162">
    <property type="component" value="Unassembled WGS sequence"/>
</dbReference>
<dbReference type="Gene3D" id="3.40.640.10">
    <property type="entry name" value="Type I PLP-dependent aspartate aminotransferase-like (Major domain)"/>
    <property type="match status" value="1"/>
</dbReference>
<dbReference type="Gene3D" id="1.10.10.10">
    <property type="entry name" value="Winged helix-like DNA-binding domain superfamily/Winged helix DNA-binding domain"/>
    <property type="match status" value="1"/>
</dbReference>
<dbReference type="PROSITE" id="PS50949">
    <property type="entry name" value="HTH_GNTR"/>
    <property type="match status" value="1"/>
</dbReference>
<accession>A0A7W7H0R9</accession>
<dbReference type="InterPro" id="IPR000524">
    <property type="entry name" value="Tscrpt_reg_HTH_GntR"/>
</dbReference>
<dbReference type="GO" id="GO:0003700">
    <property type="term" value="F:DNA-binding transcription factor activity"/>
    <property type="evidence" value="ECO:0007669"/>
    <property type="project" value="InterPro"/>
</dbReference>
<dbReference type="CDD" id="cd07377">
    <property type="entry name" value="WHTH_GntR"/>
    <property type="match status" value="1"/>
</dbReference>
<dbReference type="SUPFAM" id="SSF53383">
    <property type="entry name" value="PLP-dependent transferases"/>
    <property type="match status" value="1"/>
</dbReference>
<dbReference type="InterPro" id="IPR036388">
    <property type="entry name" value="WH-like_DNA-bd_sf"/>
</dbReference>
<dbReference type="SMART" id="SM00345">
    <property type="entry name" value="HTH_GNTR"/>
    <property type="match status" value="1"/>
</dbReference>
<dbReference type="InterPro" id="IPR004839">
    <property type="entry name" value="Aminotransferase_I/II_large"/>
</dbReference>
<proteinExistence type="inferred from homology"/>
<dbReference type="AlphaFoldDB" id="A0A7W7H0R9"/>
<dbReference type="Pfam" id="PF00155">
    <property type="entry name" value="Aminotran_1_2"/>
    <property type="match status" value="1"/>
</dbReference>
<keyword evidence="9" id="KW-1185">Reference proteome</keyword>
<protein>
    <submittedName>
        <fullName evidence="8">GntR family transcriptional regulator/MocR family aminotransferase</fullName>
    </submittedName>
</protein>
<dbReference type="InterPro" id="IPR036390">
    <property type="entry name" value="WH_DNA-bd_sf"/>
</dbReference>
<dbReference type="GO" id="GO:0008483">
    <property type="term" value="F:transaminase activity"/>
    <property type="evidence" value="ECO:0007669"/>
    <property type="project" value="UniProtKB-KW"/>
</dbReference>
<evidence type="ECO:0000256" key="1">
    <source>
        <dbReference type="ARBA" id="ARBA00005384"/>
    </source>
</evidence>
<keyword evidence="4" id="KW-0238">DNA-binding</keyword>
<evidence type="ECO:0000256" key="4">
    <source>
        <dbReference type="ARBA" id="ARBA00023125"/>
    </source>
</evidence>
<keyword evidence="2" id="KW-0663">Pyridoxal phosphate</keyword>
<feature type="region of interest" description="Disordered" evidence="6">
    <location>
        <begin position="91"/>
        <end position="116"/>
    </location>
</feature>
<evidence type="ECO:0000259" key="7">
    <source>
        <dbReference type="PROSITE" id="PS50949"/>
    </source>
</evidence>
<reference evidence="8 9" key="1">
    <citation type="submission" date="2020-08" db="EMBL/GenBank/DDBJ databases">
        <title>Sequencing the genomes of 1000 actinobacteria strains.</title>
        <authorList>
            <person name="Klenk H.-P."/>
        </authorList>
    </citation>
    <scope>NUCLEOTIDE SEQUENCE [LARGE SCALE GENOMIC DNA]</scope>
    <source>
        <strain evidence="8 9">DSM 45809</strain>
    </source>
</reference>
<evidence type="ECO:0000256" key="3">
    <source>
        <dbReference type="ARBA" id="ARBA00023015"/>
    </source>
</evidence>
<dbReference type="GO" id="GO:0003677">
    <property type="term" value="F:DNA binding"/>
    <property type="evidence" value="ECO:0007669"/>
    <property type="project" value="UniProtKB-KW"/>
</dbReference>
<keyword evidence="8" id="KW-0032">Aminotransferase</keyword>
<comment type="caution">
    <text evidence="8">The sequence shown here is derived from an EMBL/GenBank/DDBJ whole genome shotgun (WGS) entry which is preliminary data.</text>
</comment>
<dbReference type="InterPro" id="IPR015424">
    <property type="entry name" value="PyrdxlP-dep_Trfase"/>
</dbReference>
<keyword evidence="5" id="KW-0804">Transcription</keyword>
<evidence type="ECO:0000256" key="6">
    <source>
        <dbReference type="SAM" id="MobiDB-lite"/>
    </source>
</evidence>
<evidence type="ECO:0000313" key="9">
    <source>
        <dbReference type="Proteomes" id="UP000546162"/>
    </source>
</evidence>
<dbReference type="GO" id="GO:0030170">
    <property type="term" value="F:pyridoxal phosphate binding"/>
    <property type="evidence" value="ECO:0007669"/>
    <property type="project" value="InterPro"/>
</dbReference>
<dbReference type="PANTHER" id="PTHR46577">
    <property type="entry name" value="HTH-TYPE TRANSCRIPTIONAL REGULATORY PROTEIN GABR"/>
    <property type="match status" value="1"/>
</dbReference>
<dbReference type="PANTHER" id="PTHR46577:SF1">
    <property type="entry name" value="HTH-TYPE TRANSCRIPTIONAL REGULATORY PROTEIN GABR"/>
    <property type="match status" value="1"/>
</dbReference>
<dbReference type="RefSeq" id="WP_185042312.1">
    <property type="nucleotide sequence ID" value="NZ_BAABFG010000005.1"/>
</dbReference>
<dbReference type="PRINTS" id="PR00035">
    <property type="entry name" value="HTHGNTR"/>
</dbReference>
<dbReference type="Pfam" id="PF00392">
    <property type="entry name" value="GntR"/>
    <property type="match status" value="1"/>
</dbReference>
<dbReference type="SUPFAM" id="SSF46785">
    <property type="entry name" value="Winged helix' DNA-binding domain"/>
    <property type="match status" value="1"/>
</dbReference>
<evidence type="ECO:0000313" key="8">
    <source>
        <dbReference type="EMBL" id="MBB4741876.1"/>
    </source>
</evidence>
<keyword evidence="3" id="KW-0805">Transcription regulation</keyword>
<dbReference type="InterPro" id="IPR015421">
    <property type="entry name" value="PyrdxlP-dep_Trfase_major"/>
</dbReference>
<dbReference type="InterPro" id="IPR051446">
    <property type="entry name" value="HTH_trans_reg/aminotransferase"/>
</dbReference>
<gene>
    <name evidence="8" type="ORF">BJY16_005335</name>
</gene>